<dbReference type="CDD" id="cd00114">
    <property type="entry name" value="LIGANc"/>
    <property type="match status" value="1"/>
</dbReference>
<feature type="binding site" evidence="14">
    <location>
        <position position="186"/>
    </location>
    <ligand>
        <name>NAD(+)</name>
        <dbReference type="ChEBI" id="CHEBI:57540"/>
    </ligand>
</feature>
<feature type="binding site" evidence="14">
    <location>
        <position position="425"/>
    </location>
    <ligand>
        <name>Zn(2+)</name>
        <dbReference type="ChEBI" id="CHEBI:29105"/>
    </ligand>
</feature>
<dbReference type="Pfam" id="PF00533">
    <property type="entry name" value="BRCT"/>
    <property type="match status" value="1"/>
</dbReference>
<dbReference type="InterPro" id="IPR036420">
    <property type="entry name" value="BRCT_dom_sf"/>
</dbReference>
<feature type="binding site" evidence="14">
    <location>
        <position position="328"/>
    </location>
    <ligand>
        <name>NAD(+)</name>
        <dbReference type="ChEBI" id="CHEBI:57540"/>
    </ligand>
</feature>
<feature type="binding site" evidence="14">
    <location>
        <position position="126"/>
    </location>
    <ligand>
        <name>NAD(+)</name>
        <dbReference type="ChEBI" id="CHEBI:57540"/>
    </ligand>
</feature>
<dbReference type="FunFam" id="3.30.470.30:FF:000001">
    <property type="entry name" value="DNA ligase"/>
    <property type="match status" value="1"/>
</dbReference>
<name>A0A6F8PUY1_9GAMM</name>
<dbReference type="InterPro" id="IPR001357">
    <property type="entry name" value="BRCT_dom"/>
</dbReference>
<evidence type="ECO:0000256" key="12">
    <source>
        <dbReference type="ARBA" id="ARBA00034005"/>
    </source>
</evidence>
<keyword evidence="11 14" id="KW-0234">DNA repair</keyword>
<keyword evidence="7 14" id="KW-0227">DNA damage</keyword>
<dbReference type="AlphaFoldDB" id="A0A6F8PUY1"/>
<evidence type="ECO:0000256" key="3">
    <source>
        <dbReference type="ARBA" id="ARBA00013308"/>
    </source>
</evidence>
<dbReference type="InterPro" id="IPR041663">
    <property type="entry name" value="DisA/LigA_HHH"/>
</dbReference>
<keyword evidence="4 14" id="KW-0436">Ligase</keyword>
<dbReference type="PROSITE" id="PS01055">
    <property type="entry name" value="DNA_LIGASE_N1"/>
    <property type="match status" value="1"/>
</dbReference>
<evidence type="ECO:0000256" key="15">
    <source>
        <dbReference type="RuleBase" id="RU000618"/>
    </source>
</evidence>
<dbReference type="KEGG" id="tse:THMIRHAS_13160"/>
<dbReference type="FunFam" id="1.10.150.20:FF:000006">
    <property type="entry name" value="DNA ligase"/>
    <property type="match status" value="1"/>
</dbReference>
<keyword evidence="14" id="KW-0464">Manganese</keyword>
<dbReference type="SMART" id="SM00532">
    <property type="entry name" value="LIGANc"/>
    <property type="match status" value="1"/>
</dbReference>
<dbReference type="PANTHER" id="PTHR23389">
    <property type="entry name" value="CHROMOSOME TRANSMISSION FIDELITY FACTOR 18"/>
    <property type="match status" value="1"/>
</dbReference>
<evidence type="ECO:0000256" key="1">
    <source>
        <dbReference type="ARBA" id="ARBA00004067"/>
    </source>
</evidence>
<dbReference type="Pfam" id="PF03120">
    <property type="entry name" value="OB_DNA_ligase"/>
    <property type="match status" value="1"/>
</dbReference>
<dbReference type="SUPFAM" id="SSF50249">
    <property type="entry name" value="Nucleic acid-binding proteins"/>
    <property type="match status" value="1"/>
</dbReference>
<feature type="domain" description="BRCT" evidence="16">
    <location>
        <begin position="608"/>
        <end position="689"/>
    </location>
</feature>
<dbReference type="GO" id="GO:0005829">
    <property type="term" value="C:cytosol"/>
    <property type="evidence" value="ECO:0007669"/>
    <property type="project" value="TreeGrafter"/>
</dbReference>
<dbReference type="PIRSF" id="PIRSF001604">
    <property type="entry name" value="LigA"/>
    <property type="match status" value="1"/>
</dbReference>
<dbReference type="PANTHER" id="PTHR23389:SF9">
    <property type="entry name" value="DNA LIGASE"/>
    <property type="match status" value="1"/>
</dbReference>
<evidence type="ECO:0000256" key="6">
    <source>
        <dbReference type="ARBA" id="ARBA00022723"/>
    </source>
</evidence>
<keyword evidence="5 14" id="KW-0235">DNA replication</keyword>
<dbReference type="PROSITE" id="PS01056">
    <property type="entry name" value="DNA_LIGASE_N2"/>
    <property type="match status" value="1"/>
</dbReference>
<evidence type="ECO:0000256" key="13">
    <source>
        <dbReference type="ARBA" id="ARBA00060881"/>
    </source>
</evidence>
<evidence type="ECO:0000256" key="14">
    <source>
        <dbReference type="HAMAP-Rule" id="MF_01588"/>
    </source>
</evidence>
<dbReference type="Gene3D" id="1.10.150.20">
    <property type="entry name" value="5' to 3' exonuclease, C-terminal subdomain"/>
    <property type="match status" value="2"/>
</dbReference>
<dbReference type="EC" id="6.5.1.2" evidence="2 14"/>
<dbReference type="FunFam" id="2.40.50.140:FF:000012">
    <property type="entry name" value="DNA ligase"/>
    <property type="match status" value="1"/>
</dbReference>
<evidence type="ECO:0000256" key="5">
    <source>
        <dbReference type="ARBA" id="ARBA00022705"/>
    </source>
</evidence>
<dbReference type="Pfam" id="PF01653">
    <property type="entry name" value="DNA_ligase_aden"/>
    <property type="match status" value="1"/>
</dbReference>
<dbReference type="SUPFAM" id="SSF56091">
    <property type="entry name" value="DNA ligase/mRNA capping enzyme, catalytic domain"/>
    <property type="match status" value="1"/>
</dbReference>
<comment type="catalytic activity">
    <reaction evidence="12 14 15">
        <text>NAD(+) + (deoxyribonucleotide)n-3'-hydroxyl + 5'-phospho-(deoxyribonucleotide)m = (deoxyribonucleotide)n+m + AMP + beta-nicotinamide D-nucleotide.</text>
        <dbReference type="EC" id="6.5.1.2"/>
    </reaction>
</comment>
<dbReference type="SUPFAM" id="SSF52113">
    <property type="entry name" value="BRCT domain"/>
    <property type="match status" value="1"/>
</dbReference>
<keyword evidence="9 14" id="KW-0460">Magnesium</keyword>
<dbReference type="GO" id="GO:0006281">
    <property type="term" value="P:DNA repair"/>
    <property type="evidence" value="ECO:0007669"/>
    <property type="project" value="UniProtKB-KW"/>
</dbReference>
<dbReference type="Pfam" id="PF03119">
    <property type="entry name" value="DNA_ligase_ZBD"/>
    <property type="match status" value="1"/>
</dbReference>
<evidence type="ECO:0000256" key="4">
    <source>
        <dbReference type="ARBA" id="ARBA00022598"/>
    </source>
</evidence>
<evidence type="ECO:0000256" key="11">
    <source>
        <dbReference type="ARBA" id="ARBA00023204"/>
    </source>
</evidence>
<feature type="binding site" evidence="14">
    <location>
        <position position="422"/>
    </location>
    <ligand>
        <name>Zn(2+)</name>
        <dbReference type="ChEBI" id="CHEBI:29105"/>
    </ligand>
</feature>
<reference evidence="18" key="1">
    <citation type="submission" date="2019-11" db="EMBL/GenBank/DDBJ databases">
        <title>Isolation and characterization of two novel species in the genus Thiomicrorhabdus.</title>
        <authorList>
            <person name="Mochizuki J."/>
            <person name="Kojima H."/>
            <person name="Fukui M."/>
        </authorList>
    </citation>
    <scope>NUCLEOTIDE SEQUENCE [LARGE SCALE GENOMIC DNA]</scope>
    <source>
        <strain evidence="18">aks77</strain>
    </source>
</reference>
<evidence type="ECO:0000256" key="9">
    <source>
        <dbReference type="ARBA" id="ARBA00022842"/>
    </source>
</evidence>
<dbReference type="InterPro" id="IPR013839">
    <property type="entry name" value="DNAligase_adenylation"/>
</dbReference>
<dbReference type="GO" id="GO:0046872">
    <property type="term" value="F:metal ion binding"/>
    <property type="evidence" value="ECO:0007669"/>
    <property type="project" value="UniProtKB-KW"/>
</dbReference>
<keyword evidence="10 14" id="KW-0520">NAD</keyword>
<comment type="caution">
    <text evidence="14">Lacks conserved residue(s) required for the propagation of feature annotation.</text>
</comment>
<dbReference type="Pfam" id="PF12826">
    <property type="entry name" value="HHH_2"/>
    <property type="match status" value="1"/>
</dbReference>
<organism evidence="17 18">
    <name type="scientific">Thiosulfatimonas sediminis</name>
    <dbReference type="NCBI Taxonomy" id="2675054"/>
    <lineage>
        <taxon>Bacteria</taxon>
        <taxon>Pseudomonadati</taxon>
        <taxon>Pseudomonadota</taxon>
        <taxon>Gammaproteobacteria</taxon>
        <taxon>Thiotrichales</taxon>
        <taxon>Piscirickettsiaceae</taxon>
        <taxon>Thiosulfatimonas</taxon>
    </lineage>
</organism>
<feature type="binding site" evidence="14">
    <location>
        <position position="446"/>
    </location>
    <ligand>
        <name>Zn(2+)</name>
        <dbReference type="ChEBI" id="CHEBI:29105"/>
    </ligand>
</feature>
<dbReference type="NCBIfam" id="TIGR00575">
    <property type="entry name" value="dnlj"/>
    <property type="match status" value="1"/>
</dbReference>
<feature type="binding site" evidence="14">
    <location>
        <begin position="45"/>
        <end position="49"/>
    </location>
    <ligand>
        <name>NAD(+)</name>
        <dbReference type="ChEBI" id="CHEBI:57540"/>
    </ligand>
</feature>
<feature type="binding site" evidence="14">
    <location>
        <position position="149"/>
    </location>
    <ligand>
        <name>NAD(+)</name>
        <dbReference type="ChEBI" id="CHEBI:57540"/>
    </ligand>
</feature>
<dbReference type="FunFam" id="1.10.150.20:FF:000007">
    <property type="entry name" value="DNA ligase"/>
    <property type="match status" value="1"/>
</dbReference>
<feature type="binding site" evidence="14">
    <location>
        <position position="304"/>
    </location>
    <ligand>
        <name>NAD(+)</name>
        <dbReference type="ChEBI" id="CHEBI:57540"/>
    </ligand>
</feature>
<evidence type="ECO:0000256" key="10">
    <source>
        <dbReference type="ARBA" id="ARBA00023027"/>
    </source>
</evidence>
<comment type="function">
    <text evidence="1 14">DNA ligase that catalyzes the formation of phosphodiester linkages between 5'-phosphoryl and 3'-hydroxyl groups in double-stranded DNA using NAD as a coenzyme and as the energy source for the reaction. It is essential for DNA replication and repair of damaged DNA.</text>
</comment>
<dbReference type="HAMAP" id="MF_01588">
    <property type="entry name" value="DNA_ligase_A"/>
    <property type="match status" value="1"/>
</dbReference>
<dbReference type="Gene3D" id="1.10.287.610">
    <property type="entry name" value="Helix hairpin bin"/>
    <property type="match status" value="1"/>
</dbReference>
<dbReference type="NCBIfam" id="NF005932">
    <property type="entry name" value="PRK07956.1"/>
    <property type="match status" value="1"/>
</dbReference>
<dbReference type="Gene3D" id="3.40.50.10190">
    <property type="entry name" value="BRCT domain"/>
    <property type="match status" value="1"/>
</dbReference>
<dbReference type="InterPro" id="IPR004149">
    <property type="entry name" value="Znf_DNAligase_C4"/>
</dbReference>
<gene>
    <name evidence="14 17" type="primary">ligA</name>
    <name evidence="17" type="ORF">THMIRHAS_13160</name>
</gene>
<feature type="binding site" evidence="14">
    <location>
        <begin position="94"/>
        <end position="95"/>
    </location>
    <ligand>
        <name>NAD(+)</name>
        <dbReference type="ChEBI" id="CHEBI:57540"/>
    </ligand>
</feature>
<sequence>MTQTSLTFDIPDNLPSATAQHQTLCAEIAYHNRQYYVLDDPQISDAQYDLLYQQLLSLENAFPQLIDSYSPSQRIGAAPIKAFASVTHAVPMLSLDNAFSQQDLVDFQRRIHERLNHQEPIEFIAEPKMDGLAINIRYLKGKLWQATTRGDGLSGEDVTHNIRTMRSVPLQLTGHDWPSILEVRGEVFISKKDFAAINQQQQQNGDKVFANPRNAAAGTLRQLDPRITAQRPLSLYLYGWGEISADWQQPETYLQTLQQFAEWGLPTNPATQAVIGEQGMDDYYQQLLRQRESLNYEIDGIVYKVNQISWHRELGFTAKFPRWAIARKFPAQEKWTDLLGIDIQVGRTGALTPVARLQPVEVGGVVVSNATLHNQDEIHRKDIRIGDKVIVRRAGDVIPEVVGPVLSLRQTDLAQFSMPSCCPECGSEVIKESDKAVYRCSGGLFCPAQRKRALQHFVSRKAMDIVGLGDKLIDQLCDLEWVKHPDDLYRLEANKLASLERMAQKSADKVIAAINASKNSTLPRFIYALGIPEVGEVTAKNLAYYFKSLERLIEADYDALLKVDDVGEIVASQVQHFFAQPHNREVIEGLIAEGIHWPKLDEVIDSDTTDSLFAGKVVVLTGSLQHGTREDAKARLEALGAKVTGSISAKTDYLIAGEKAGSKLNKAEQLGVKVLNEEQFMQMMESNHG</sequence>
<keyword evidence="8 14" id="KW-0862">Zinc</keyword>
<dbReference type="InterPro" id="IPR004150">
    <property type="entry name" value="NAD_DNA_ligase_OB"/>
</dbReference>
<dbReference type="PROSITE" id="PS50172">
    <property type="entry name" value="BRCT"/>
    <property type="match status" value="1"/>
</dbReference>
<dbReference type="SUPFAM" id="SSF47781">
    <property type="entry name" value="RuvA domain 2-like"/>
    <property type="match status" value="1"/>
</dbReference>
<dbReference type="Gene3D" id="2.40.50.140">
    <property type="entry name" value="Nucleic acid-binding proteins"/>
    <property type="match status" value="1"/>
</dbReference>
<dbReference type="Gene3D" id="3.30.470.30">
    <property type="entry name" value="DNA ligase/mRNA capping enzyme"/>
    <property type="match status" value="1"/>
</dbReference>
<evidence type="ECO:0000313" key="17">
    <source>
        <dbReference type="EMBL" id="BBP45943.1"/>
    </source>
</evidence>
<evidence type="ECO:0000259" key="16">
    <source>
        <dbReference type="PROSITE" id="PS50172"/>
    </source>
</evidence>
<keyword evidence="6 14" id="KW-0479">Metal-binding</keyword>
<dbReference type="InterPro" id="IPR010994">
    <property type="entry name" value="RuvA_2-like"/>
</dbReference>
<dbReference type="EMBL" id="AP021889">
    <property type="protein sequence ID" value="BBP45943.1"/>
    <property type="molecule type" value="Genomic_DNA"/>
</dbReference>
<dbReference type="GO" id="GO:0003911">
    <property type="term" value="F:DNA ligase (NAD+) activity"/>
    <property type="evidence" value="ECO:0007669"/>
    <property type="project" value="UniProtKB-UniRule"/>
</dbReference>
<accession>A0A6F8PUY1</accession>
<keyword evidence="18" id="KW-1185">Reference proteome</keyword>
<evidence type="ECO:0000313" key="18">
    <source>
        <dbReference type="Proteomes" id="UP000501726"/>
    </source>
</evidence>
<dbReference type="Proteomes" id="UP000501726">
    <property type="component" value="Chromosome"/>
</dbReference>
<protein>
    <recommendedName>
        <fullName evidence="3 14">DNA ligase</fullName>
        <ecNumber evidence="2 14">6.5.1.2</ecNumber>
    </recommendedName>
    <alternativeName>
        <fullName evidence="14">Polydeoxyribonucleotide synthase [NAD(+)]</fullName>
    </alternativeName>
</protein>
<proteinExistence type="inferred from homology"/>
<feature type="active site" description="N6-AMP-lysine intermediate" evidence="14">
    <location>
        <position position="128"/>
    </location>
</feature>
<comment type="cofactor">
    <cofactor evidence="14">
        <name>Mg(2+)</name>
        <dbReference type="ChEBI" id="CHEBI:18420"/>
    </cofactor>
    <cofactor evidence="14">
        <name>Mn(2+)</name>
        <dbReference type="ChEBI" id="CHEBI:29035"/>
    </cofactor>
</comment>
<dbReference type="RefSeq" id="WP_173272100.1">
    <property type="nucleotide sequence ID" value="NZ_AP021889.1"/>
</dbReference>
<evidence type="ECO:0000256" key="2">
    <source>
        <dbReference type="ARBA" id="ARBA00012722"/>
    </source>
</evidence>
<dbReference type="SMART" id="SM00292">
    <property type="entry name" value="BRCT"/>
    <property type="match status" value="1"/>
</dbReference>
<dbReference type="InterPro" id="IPR033136">
    <property type="entry name" value="DNA_ligase_CS"/>
</dbReference>
<dbReference type="GO" id="GO:0006260">
    <property type="term" value="P:DNA replication"/>
    <property type="evidence" value="ECO:0007669"/>
    <property type="project" value="UniProtKB-KW"/>
</dbReference>
<dbReference type="InterPro" id="IPR001679">
    <property type="entry name" value="DNA_ligase"/>
</dbReference>
<comment type="similarity">
    <text evidence="13 14">Belongs to the NAD-dependent DNA ligase family. LigA subfamily.</text>
</comment>
<dbReference type="InterPro" id="IPR013840">
    <property type="entry name" value="DNAligase_N"/>
</dbReference>
<dbReference type="Gene3D" id="6.20.10.30">
    <property type="match status" value="1"/>
</dbReference>
<dbReference type="InterPro" id="IPR018239">
    <property type="entry name" value="DNA_ligase_AS"/>
</dbReference>
<evidence type="ECO:0000256" key="8">
    <source>
        <dbReference type="ARBA" id="ARBA00022833"/>
    </source>
</evidence>
<dbReference type="CDD" id="cd17748">
    <property type="entry name" value="BRCT_DNA_ligase_like"/>
    <property type="match status" value="1"/>
</dbReference>
<dbReference type="InterPro" id="IPR012340">
    <property type="entry name" value="NA-bd_OB-fold"/>
</dbReference>
<evidence type="ECO:0000256" key="7">
    <source>
        <dbReference type="ARBA" id="ARBA00022763"/>
    </source>
</evidence>